<evidence type="ECO:0000313" key="3">
    <source>
        <dbReference type="Proteomes" id="UP001516023"/>
    </source>
</evidence>
<organism evidence="2 3">
    <name type="scientific">Cyclotella cryptica</name>
    <dbReference type="NCBI Taxonomy" id="29204"/>
    <lineage>
        <taxon>Eukaryota</taxon>
        <taxon>Sar</taxon>
        <taxon>Stramenopiles</taxon>
        <taxon>Ochrophyta</taxon>
        <taxon>Bacillariophyta</taxon>
        <taxon>Coscinodiscophyceae</taxon>
        <taxon>Thalassiosirophycidae</taxon>
        <taxon>Stephanodiscales</taxon>
        <taxon>Stephanodiscaceae</taxon>
        <taxon>Cyclotella</taxon>
    </lineage>
</organism>
<accession>A0ABD3Q5R3</accession>
<protein>
    <submittedName>
        <fullName evidence="2">Uncharacterized protein</fullName>
    </submittedName>
</protein>
<evidence type="ECO:0000256" key="1">
    <source>
        <dbReference type="SAM" id="SignalP"/>
    </source>
</evidence>
<evidence type="ECO:0000313" key="2">
    <source>
        <dbReference type="EMBL" id="KAL3795463.1"/>
    </source>
</evidence>
<sequence length="570" mass="60343">MIISRSTLVGFYSLLLSAKSITATTTSPATTATTTTTTTPYAGTSKWYVDYENQRCKMDCAESAGGECSGITSNTNLDFYDTARLCCSNKLGYLDVDFCADRSLKTPLGTEKFYAVSPDGYCLQDVDPADGATAVDKLYVDAETCCSGALGWVNSDFCVSRSTGGDGYTNMWSVDYQNMVCNKDCAADTSVPECTPLVDKSATLFDTVELCCTGKLGWIDATLCKTVSTGGVAAANNGTEKYYADYSNSPPRCAKDCDTAGNPECGGVLSNVGGVQMFDTVAACCSAKFGWMSSALCASFTTSAPTNKWYVDYQTNSCKQDCPVAANSPCGGAPTDYSMQLFDDAATCCSTKLGWVQADTCTTTSETGTASTTGTLKFYVDYTVGTCKKDCPVSDTSPECGGVLTNSVGETLFPTAAACCSAKFGWIDTDLCEAMVTKGYTDKYYVSYSDNACKRDCKTTSSPECGGNPTDLATQLFTTAAECCSKKLSWVNSASCITKSETGSEAAATGSLKWYVDWSISKCVKDCPVGATDTECGGLAEKWESAEYTTGAECCKQRLSWVAPADCMLV</sequence>
<proteinExistence type="predicted"/>
<feature type="signal peptide" evidence="1">
    <location>
        <begin position="1"/>
        <end position="23"/>
    </location>
</feature>
<dbReference type="Proteomes" id="UP001516023">
    <property type="component" value="Unassembled WGS sequence"/>
</dbReference>
<reference evidence="2 3" key="1">
    <citation type="journal article" date="2020" name="G3 (Bethesda)">
        <title>Improved Reference Genome for Cyclotella cryptica CCMP332, a Model for Cell Wall Morphogenesis, Salinity Adaptation, and Lipid Production in Diatoms (Bacillariophyta).</title>
        <authorList>
            <person name="Roberts W.R."/>
            <person name="Downey K.M."/>
            <person name="Ruck E.C."/>
            <person name="Traller J.C."/>
            <person name="Alverson A.J."/>
        </authorList>
    </citation>
    <scope>NUCLEOTIDE SEQUENCE [LARGE SCALE GENOMIC DNA]</scope>
    <source>
        <strain evidence="2 3">CCMP332</strain>
    </source>
</reference>
<name>A0ABD3Q5R3_9STRA</name>
<gene>
    <name evidence="2" type="ORF">HJC23_000821</name>
</gene>
<dbReference type="EMBL" id="JABMIG020000071">
    <property type="protein sequence ID" value="KAL3795463.1"/>
    <property type="molecule type" value="Genomic_DNA"/>
</dbReference>
<dbReference type="AlphaFoldDB" id="A0ABD3Q5R3"/>
<comment type="caution">
    <text evidence="2">The sequence shown here is derived from an EMBL/GenBank/DDBJ whole genome shotgun (WGS) entry which is preliminary data.</text>
</comment>
<keyword evidence="1" id="KW-0732">Signal</keyword>
<keyword evidence="3" id="KW-1185">Reference proteome</keyword>
<feature type="chain" id="PRO_5044836720" evidence="1">
    <location>
        <begin position="24"/>
        <end position="570"/>
    </location>
</feature>